<dbReference type="PANTHER" id="PTHR34975:SF2">
    <property type="entry name" value="SPORE GERMINATION PROTEIN A2"/>
    <property type="match status" value="1"/>
</dbReference>
<evidence type="ECO:0000313" key="9">
    <source>
        <dbReference type="EMBL" id="PAB57764.1"/>
    </source>
</evidence>
<keyword evidence="4" id="KW-0309">Germination</keyword>
<comment type="caution">
    <text evidence="9">The sequence shown here is derived from an EMBL/GenBank/DDBJ whole genome shotgun (WGS) entry which is preliminary data.</text>
</comment>
<protein>
    <submittedName>
        <fullName evidence="9">Uncharacterized protein</fullName>
    </submittedName>
</protein>
<keyword evidence="5 8" id="KW-0812">Transmembrane</keyword>
<evidence type="ECO:0000256" key="1">
    <source>
        <dbReference type="ARBA" id="ARBA00004141"/>
    </source>
</evidence>
<evidence type="ECO:0000313" key="10">
    <source>
        <dbReference type="Proteomes" id="UP000216024"/>
    </source>
</evidence>
<comment type="subcellular location">
    <subcellularLocation>
        <location evidence="1">Membrane</location>
        <topology evidence="1">Multi-pass membrane protein</topology>
    </subcellularLocation>
</comment>
<keyword evidence="6 8" id="KW-1133">Transmembrane helix</keyword>
<dbReference type="Pfam" id="PF03845">
    <property type="entry name" value="Spore_permease"/>
    <property type="match status" value="1"/>
</dbReference>
<feature type="transmembrane region" description="Helical" evidence="8">
    <location>
        <begin position="50"/>
        <end position="73"/>
    </location>
</feature>
<keyword evidence="10" id="KW-1185">Reference proteome</keyword>
<evidence type="ECO:0000256" key="8">
    <source>
        <dbReference type="SAM" id="Phobius"/>
    </source>
</evidence>
<evidence type="ECO:0000256" key="4">
    <source>
        <dbReference type="ARBA" id="ARBA00022544"/>
    </source>
</evidence>
<name>A0A267MDW2_9FIRM</name>
<dbReference type="AlphaFoldDB" id="A0A267MDW2"/>
<proteinExistence type="inferred from homology"/>
<dbReference type="GO" id="GO:0009847">
    <property type="term" value="P:spore germination"/>
    <property type="evidence" value="ECO:0007669"/>
    <property type="project" value="InterPro"/>
</dbReference>
<reference evidence="9 10" key="1">
    <citation type="submission" date="2017-06" db="EMBL/GenBank/DDBJ databases">
        <title>Draft genome sequence of anaerobic fermentative bacterium Anaeromicrobium sediminis DY2726D isolated from West Pacific Ocean sediments.</title>
        <authorList>
            <person name="Zeng X."/>
        </authorList>
    </citation>
    <scope>NUCLEOTIDE SEQUENCE [LARGE SCALE GENOMIC DNA]</scope>
    <source>
        <strain evidence="9 10">DY2726D</strain>
    </source>
</reference>
<evidence type="ECO:0000256" key="7">
    <source>
        <dbReference type="ARBA" id="ARBA00023136"/>
    </source>
</evidence>
<organism evidence="9 10">
    <name type="scientific">Anaeromicrobium sediminis</name>
    <dbReference type="NCBI Taxonomy" id="1478221"/>
    <lineage>
        <taxon>Bacteria</taxon>
        <taxon>Bacillati</taxon>
        <taxon>Bacillota</taxon>
        <taxon>Clostridia</taxon>
        <taxon>Peptostreptococcales</taxon>
        <taxon>Thermotaleaceae</taxon>
        <taxon>Anaeromicrobium</taxon>
    </lineage>
</organism>
<dbReference type="InterPro" id="IPR004761">
    <property type="entry name" value="Spore_GerAB"/>
</dbReference>
<keyword evidence="7 8" id="KW-0472">Membrane</keyword>
<dbReference type="GO" id="GO:0016020">
    <property type="term" value="C:membrane"/>
    <property type="evidence" value="ECO:0007669"/>
    <property type="project" value="UniProtKB-SubCell"/>
</dbReference>
<evidence type="ECO:0000256" key="6">
    <source>
        <dbReference type="ARBA" id="ARBA00022989"/>
    </source>
</evidence>
<accession>A0A267MDW2</accession>
<feature type="transmembrane region" description="Helical" evidence="8">
    <location>
        <begin position="115"/>
        <end position="136"/>
    </location>
</feature>
<feature type="transmembrane region" description="Helical" evidence="8">
    <location>
        <begin position="85"/>
        <end position="109"/>
    </location>
</feature>
<sequence>MIGGIVIFLITILCVLVLGHDMTARNAFPSYALAKKVSLGNIIQRIEAIIAIIWFITIFYKMILHFYGAVLGLAQILNLKDYRPLALPLGMILVALSLVVFPDTVYSGIWNSTTWLPYVLTYGFFLPLLLLIVSLFQKPKKKINIFK</sequence>
<gene>
    <name evidence="9" type="ORF">CCE28_18255</name>
</gene>
<dbReference type="Proteomes" id="UP000216024">
    <property type="component" value="Unassembled WGS sequence"/>
</dbReference>
<dbReference type="PANTHER" id="PTHR34975">
    <property type="entry name" value="SPORE GERMINATION PROTEIN A2"/>
    <property type="match status" value="1"/>
</dbReference>
<evidence type="ECO:0000256" key="5">
    <source>
        <dbReference type="ARBA" id="ARBA00022692"/>
    </source>
</evidence>
<comment type="similarity">
    <text evidence="2">Belongs to the amino acid-polyamine-organocation (APC) superfamily. Spore germination protein (SGP) (TC 2.A.3.9) family.</text>
</comment>
<evidence type="ECO:0000256" key="2">
    <source>
        <dbReference type="ARBA" id="ARBA00007998"/>
    </source>
</evidence>
<dbReference type="EMBL" id="NIBG01000023">
    <property type="protein sequence ID" value="PAB57764.1"/>
    <property type="molecule type" value="Genomic_DNA"/>
</dbReference>
<evidence type="ECO:0000256" key="3">
    <source>
        <dbReference type="ARBA" id="ARBA00022448"/>
    </source>
</evidence>
<keyword evidence="3" id="KW-0813">Transport</keyword>